<dbReference type="InterPro" id="IPR017979">
    <property type="entry name" value="GPCR_3_CS"/>
</dbReference>
<dbReference type="Gene3D" id="2.10.50.30">
    <property type="entry name" value="GPCR, family 3, nine cysteines domain"/>
    <property type="match status" value="1"/>
</dbReference>
<evidence type="ECO:0000256" key="2">
    <source>
        <dbReference type="ARBA" id="ARBA00007242"/>
    </source>
</evidence>
<dbReference type="Pfam" id="PF01094">
    <property type="entry name" value="ANF_receptor"/>
    <property type="match status" value="1"/>
</dbReference>
<dbReference type="PROSITE" id="PS00981">
    <property type="entry name" value="G_PROTEIN_RECEP_F3_3"/>
    <property type="match status" value="1"/>
</dbReference>
<keyword evidence="4 12" id="KW-0812">Transmembrane</keyword>
<dbReference type="InterPro" id="IPR000068">
    <property type="entry name" value="GPCR_3_Ca_sens_rcpt-rel"/>
</dbReference>
<dbReference type="Gene3D" id="3.40.50.2300">
    <property type="match status" value="2"/>
</dbReference>
<reference evidence="14" key="2">
    <citation type="submission" date="2025-08" db="UniProtKB">
        <authorList>
            <consortium name="Ensembl"/>
        </authorList>
    </citation>
    <scope>IDENTIFICATION</scope>
</reference>
<dbReference type="InterPro" id="IPR001828">
    <property type="entry name" value="ANF_lig-bd_rcpt"/>
</dbReference>
<dbReference type="FunFam" id="3.40.50.2300:FF:000024">
    <property type="entry name" value="Vomeronasal 2, receptor 73"/>
    <property type="match status" value="1"/>
</dbReference>
<accession>H9GDC8</accession>
<evidence type="ECO:0000256" key="12">
    <source>
        <dbReference type="SAM" id="Phobius"/>
    </source>
</evidence>
<dbReference type="AlphaFoldDB" id="H9GDC8"/>
<keyword evidence="7" id="KW-0297">G-protein coupled receptor</keyword>
<sequence>MPPIGVGETSGENTSGTWPHKFCLIDCIINYSVVSNYYQQVLALVFAIKEINNNDMVLPNITLGFQIYDNAFNFQMTYKATLDLLSTQHKSVPNYKCGIQNHLVAVTSGIQSDFSVYIADILSAYKIPLVTHFHNDPQDKTSFPSLYQMAPSFAQQCDGIVQLLLHFKWTWVGIFVIDNTVRQRLLQALEPRLLKANICFAFIKTFHKVTFVDRMNNALDRDFPDFLQCMESNANVFIVNGALPVMLRIIQYLQMVPPDSYQGKVWIVTTYWDFIPNNVWKSHDIQVFHCMLSFTIHSNEPVNFRKFLHGINPSWAKEDGFIQGFWETAFNCSLKDASFSKTQCTGEEKLENLPGPLFEMGMTGHSYGIYNAAHGVAHALHSMKESRSKHRSQIAGMKLEPQHLLPFQVTFLHNLGRVLFNDDRKLIAGLDVTNWITFPNQSFVRVKVGSLDPQAPLGEGLKIFSESIIWHPKFNQVLPISTCNEYCHPGFNKKKQESKPFCCYDCIPCPEGRITHCKSCPDYQYANLYRNQCIPKIINYLSYEEPLGIGITLSAIILALISALVLGTFMKHWDTPIVKANNRTLSITLLISLFLCFLCSLLFIGQPTKMTCLLRQTTFGIIFTVSVSSILAKTITVILVFMATKPGSNVRKWVGTMLANAIVLSCTFIQAGICIIWLGTYPPFPDTNTHSLNLSIIMECNEGSTFMFYCVLGYMGLLAVVSFTVAFLARKLPDSFNEAKFITFSMLVFCSVWLCFVPAYLSTKGKQMVVVEIFSILSSSVGLLTCIFFPKCFVILLRPDLNNREKIMIKKSTNL</sequence>
<evidence type="ECO:0000313" key="15">
    <source>
        <dbReference type="Proteomes" id="UP000001646"/>
    </source>
</evidence>
<dbReference type="HOGENOM" id="CLU_005389_5_0_1"/>
<keyword evidence="10" id="KW-0325">Glycoprotein</keyword>
<feature type="transmembrane region" description="Helical" evidence="12">
    <location>
        <begin position="773"/>
        <end position="797"/>
    </location>
</feature>
<comment type="subcellular location">
    <subcellularLocation>
        <location evidence="1">Cell membrane</location>
        <topology evidence="1">Multi-pass membrane protein</topology>
    </subcellularLocation>
</comment>
<dbReference type="PANTHER" id="PTHR24061:SF599">
    <property type="entry name" value="G-PROTEIN COUPLED RECEPTORS FAMILY 3 PROFILE DOMAIN-CONTAINING PROTEIN"/>
    <property type="match status" value="1"/>
</dbReference>
<feature type="transmembrane region" description="Helical" evidence="12">
    <location>
        <begin position="653"/>
        <end position="678"/>
    </location>
</feature>
<keyword evidence="11" id="KW-0807">Transducer</keyword>
<keyword evidence="3" id="KW-1003">Cell membrane</keyword>
<evidence type="ECO:0000256" key="3">
    <source>
        <dbReference type="ARBA" id="ARBA00022475"/>
    </source>
</evidence>
<dbReference type="InterPro" id="IPR028082">
    <property type="entry name" value="Peripla_BP_I"/>
</dbReference>
<keyword evidence="5" id="KW-0732">Signal</keyword>
<dbReference type="SUPFAM" id="SSF53822">
    <property type="entry name" value="Periplasmic binding protein-like I"/>
    <property type="match status" value="1"/>
</dbReference>
<evidence type="ECO:0000256" key="11">
    <source>
        <dbReference type="ARBA" id="ARBA00023224"/>
    </source>
</evidence>
<feature type="transmembrane region" description="Helical" evidence="12">
    <location>
        <begin position="547"/>
        <end position="566"/>
    </location>
</feature>
<dbReference type="InterPro" id="IPR038550">
    <property type="entry name" value="GPCR_3_9-Cys_sf"/>
</dbReference>
<evidence type="ECO:0000256" key="10">
    <source>
        <dbReference type="ARBA" id="ARBA00023180"/>
    </source>
</evidence>
<feature type="domain" description="G-protein coupled receptors family 3 profile" evidence="13">
    <location>
        <begin position="547"/>
        <end position="811"/>
    </location>
</feature>
<evidence type="ECO:0000256" key="6">
    <source>
        <dbReference type="ARBA" id="ARBA00022989"/>
    </source>
</evidence>
<keyword evidence="15" id="KW-1185">Reference proteome</keyword>
<evidence type="ECO:0000259" key="13">
    <source>
        <dbReference type="PROSITE" id="PS50259"/>
    </source>
</evidence>
<dbReference type="GO" id="GO:0005886">
    <property type="term" value="C:plasma membrane"/>
    <property type="evidence" value="ECO:0000318"/>
    <property type="project" value="GO_Central"/>
</dbReference>
<dbReference type="FunFam" id="2.10.50.30:FF:000002">
    <property type="entry name" value="Vomeronasal 2 receptor, h1"/>
    <property type="match status" value="1"/>
</dbReference>
<dbReference type="Proteomes" id="UP000001646">
    <property type="component" value="Unplaced"/>
</dbReference>
<evidence type="ECO:0000256" key="9">
    <source>
        <dbReference type="ARBA" id="ARBA00023170"/>
    </source>
</evidence>
<dbReference type="Pfam" id="PF00003">
    <property type="entry name" value="7tm_3"/>
    <property type="match status" value="1"/>
</dbReference>
<proteinExistence type="inferred from homology"/>
<evidence type="ECO:0000256" key="7">
    <source>
        <dbReference type="ARBA" id="ARBA00023040"/>
    </source>
</evidence>
<dbReference type="GO" id="GO:0004930">
    <property type="term" value="F:G protein-coupled receptor activity"/>
    <property type="evidence" value="ECO:0000318"/>
    <property type="project" value="GO_Central"/>
</dbReference>
<dbReference type="InterPro" id="IPR011500">
    <property type="entry name" value="GPCR_3_9-Cys_dom"/>
</dbReference>
<dbReference type="Ensembl" id="ENSACAT00000008027.3">
    <property type="protein sequence ID" value="ENSACAP00000007861.3"/>
    <property type="gene ID" value="ENSACAG00000008025.3"/>
</dbReference>
<keyword evidence="8 12" id="KW-0472">Membrane</keyword>
<reference evidence="14" key="3">
    <citation type="submission" date="2025-09" db="UniProtKB">
        <authorList>
            <consortium name="Ensembl"/>
        </authorList>
    </citation>
    <scope>IDENTIFICATION</scope>
</reference>
<dbReference type="eggNOG" id="KOG1056">
    <property type="taxonomic scope" value="Eukaryota"/>
</dbReference>
<dbReference type="CDD" id="cd15283">
    <property type="entry name" value="7tmC_V2R_pheromone"/>
    <property type="match status" value="1"/>
</dbReference>
<evidence type="ECO:0000256" key="5">
    <source>
        <dbReference type="ARBA" id="ARBA00022729"/>
    </source>
</evidence>
<keyword evidence="9" id="KW-0675">Receptor</keyword>
<dbReference type="PRINTS" id="PR00248">
    <property type="entry name" value="GPCRMGR"/>
</dbReference>
<feature type="transmembrane region" description="Helical" evidence="12">
    <location>
        <begin position="617"/>
        <end position="641"/>
    </location>
</feature>
<feature type="transmembrane region" description="Helical" evidence="12">
    <location>
        <begin position="706"/>
        <end position="729"/>
    </location>
</feature>
<feature type="transmembrane region" description="Helical" evidence="12">
    <location>
        <begin position="587"/>
        <end position="605"/>
    </location>
</feature>
<dbReference type="InterPro" id="IPR004073">
    <property type="entry name" value="GPCR_3_vmron_rcpt_2"/>
</dbReference>
<name>H9GDC8_ANOCA</name>
<dbReference type="PRINTS" id="PR01535">
    <property type="entry name" value="VOMERONASL2R"/>
</dbReference>
<reference evidence="14" key="1">
    <citation type="submission" date="2009-12" db="EMBL/GenBank/DDBJ databases">
        <title>The Genome Sequence of Anolis carolinensis (Green Anole Lizard).</title>
        <authorList>
            <consortium name="The Genome Sequencing Platform"/>
            <person name="Di Palma F."/>
            <person name="Alfoldi J."/>
            <person name="Heiman D."/>
            <person name="Young S."/>
            <person name="Grabherr M."/>
            <person name="Johnson J."/>
            <person name="Lander E.S."/>
            <person name="Lindblad-Toh K."/>
        </authorList>
    </citation>
    <scope>NUCLEOTIDE SEQUENCE [LARGE SCALE GENOMIC DNA]</scope>
    <source>
        <strain evidence="14">JBL SC #1</strain>
    </source>
</reference>
<evidence type="ECO:0000256" key="4">
    <source>
        <dbReference type="ARBA" id="ARBA00022692"/>
    </source>
</evidence>
<dbReference type="PROSITE" id="PS50259">
    <property type="entry name" value="G_PROTEIN_RECEP_F3_4"/>
    <property type="match status" value="1"/>
</dbReference>
<evidence type="ECO:0000256" key="1">
    <source>
        <dbReference type="ARBA" id="ARBA00004651"/>
    </source>
</evidence>
<comment type="similarity">
    <text evidence="2">Belongs to the G-protein coupled receptor 3 family.</text>
</comment>
<protein>
    <recommendedName>
        <fullName evidence="13">G-protein coupled receptors family 3 profile domain-containing protein</fullName>
    </recommendedName>
</protein>
<feature type="transmembrane region" description="Helical" evidence="12">
    <location>
        <begin position="741"/>
        <end position="761"/>
    </location>
</feature>
<dbReference type="InterPro" id="IPR000337">
    <property type="entry name" value="GPCR_3"/>
</dbReference>
<keyword evidence="6 12" id="KW-1133">Transmembrane helix</keyword>
<organism evidence="14 15">
    <name type="scientific">Anolis carolinensis</name>
    <name type="common">Green anole</name>
    <name type="synonym">American chameleon</name>
    <dbReference type="NCBI Taxonomy" id="28377"/>
    <lineage>
        <taxon>Eukaryota</taxon>
        <taxon>Metazoa</taxon>
        <taxon>Chordata</taxon>
        <taxon>Craniata</taxon>
        <taxon>Vertebrata</taxon>
        <taxon>Euteleostomi</taxon>
        <taxon>Lepidosauria</taxon>
        <taxon>Squamata</taxon>
        <taxon>Bifurcata</taxon>
        <taxon>Unidentata</taxon>
        <taxon>Episquamata</taxon>
        <taxon>Toxicofera</taxon>
        <taxon>Iguania</taxon>
        <taxon>Dactyloidae</taxon>
        <taxon>Anolis</taxon>
    </lineage>
</organism>
<dbReference type="InterPro" id="IPR017978">
    <property type="entry name" value="GPCR_3_C"/>
</dbReference>
<dbReference type="PANTHER" id="PTHR24061">
    <property type="entry name" value="CALCIUM-SENSING RECEPTOR-RELATED"/>
    <property type="match status" value="1"/>
</dbReference>
<dbReference type="GeneTree" id="ENSGT00950000182788"/>
<evidence type="ECO:0000313" key="14">
    <source>
        <dbReference type="Ensembl" id="ENSACAP00000007861.3"/>
    </source>
</evidence>
<dbReference type="InParanoid" id="H9GDC8"/>
<evidence type="ECO:0000256" key="8">
    <source>
        <dbReference type="ARBA" id="ARBA00023136"/>
    </source>
</evidence>
<dbReference type="Pfam" id="PF07562">
    <property type="entry name" value="NCD3G"/>
    <property type="match status" value="1"/>
</dbReference>